<dbReference type="EMBL" id="CP000718">
    <property type="protein sequence ID" value="ABS45613.1"/>
    <property type="molecule type" value="Genomic_DNA"/>
</dbReference>
<gene>
    <name evidence="3" type="ordered locus">YpsIP31758_A0047</name>
</gene>
<evidence type="ECO:0000313" key="4">
    <source>
        <dbReference type="Proteomes" id="UP000002412"/>
    </source>
</evidence>
<name>A0A0U1QTA4_YERP3</name>
<dbReference type="NCBIfam" id="NF010469">
    <property type="entry name" value="PRK13894.1"/>
    <property type="match status" value="1"/>
</dbReference>
<feature type="domain" description="Bacterial type II secretion system protein E" evidence="2">
    <location>
        <begin position="77"/>
        <end position="339"/>
    </location>
</feature>
<dbReference type="NCBIfam" id="TIGR02782">
    <property type="entry name" value="TrbB_P"/>
    <property type="match status" value="1"/>
</dbReference>
<dbReference type="Gene3D" id="3.40.50.300">
    <property type="entry name" value="P-loop containing nucleotide triphosphate hydrolases"/>
    <property type="match status" value="1"/>
</dbReference>
<dbReference type="CDD" id="cd01130">
    <property type="entry name" value="VirB11-like_ATPase"/>
    <property type="match status" value="1"/>
</dbReference>
<dbReference type="KEGG" id="ypi:YpsIP31758_A0047"/>
<dbReference type="Gene3D" id="3.30.450.90">
    <property type="match status" value="1"/>
</dbReference>
<reference evidence="3 4" key="1">
    <citation type="journal article" date="2007" name="PLoS Genet.">
        <title>The complete genome sequence of Yersinia pseudotuberculosis IP31758, the causative agent of Far East scarlet-like fever.</title>
        <authorList>
            <person name="Eppinger M."/>
            <person name="Rosovitz M.J."/>
            <person name="Fricke W.F."/>
            <person name="Rasko D.A."/>
            <person name="Kokorina G."/>
            <person name="Fayolle C."/>
            <person name="Lindler L.E."/>
            <person name="Carniel E."/>
            <person name="Ravel J."/>
        </authorList>
    </citation>
    <scope>NUCLEOTIDE SEQUENCE [LARGE SCALE GENOMIC DNA]</scope>
    <source>
        <strain evidence="3 4">IP 31758</strain>
        <plasmid evidence="4">Plasmid plasmid_59kb</plasmid>
    </source>
</reference>
<dbReference type="Proteomes" id="UP000002412">
    <property type="component" value="Plasmid p_59kb"/>
</dbReference>
<proteinExistence type="inferred from homology"/>
<evidence type="ECO:0000259" key="2">
    <source>
        <dbReference type="Pfam" id="PF00437"/>
    </source>
</evidence>
<dbReference type="InterPro" id="IPR050921">
    <property type="entry name" value="T4SS_GSP_E_ATPase"/>
</dbReference>
<dbReference type="GO" id="GO:0005524">
    <property type="term" value="F:ATP binding"/>
    <property type="evidence" value="ECO:0007669"/>
    <property type="project" value="InterPro"/>
</dbReference>
<accession>A0A0U1QTA4</accession>
<dbReference type="HOGENOM" id="CLU_005379_3_0_6"/>
<geneLocation type="plasmid" evidence="4">
    <name>plasmid_59kb</name>
</geneLocation>
<comment type="similarity">
    <text evidence="1">Belongs to the GSP E family.</text>
</comment>
<dbReference type="SUPFAM" id="SSF52540">
    <property type="entry name" value="P-loop containing nucleoside triphosphate hydrolases"/>
    <property type="match status" value="1"/>
</dbReference>
<dbReference type="AlphaFoldDB" id="A0A0U1QTA4"/>
<sequence length="366" mass="40599">MYQLKPPIGRLFYYHKTNKISVVLAPAKFSLYRIWHLIMLSNENSGIMQPNVEETSIGSRAKEKLRRDLGPLIIDALEDKMTAEIMLNPDGKLWIETFGKPMRHIGDLSFVRAEAIIKTIAGYHGKEITTLKPTLEGELPIDGSRFAGQLPPVVSGPTFAIRRKAVSIFTLTQYVESNVMTAHQSEVIRNAIRDHRNILVIGGTGSGKTTLVNAIINEMVVFDPSERVFIIEDTGEIQCAAENCVQYHSTLEVTMTMLLKTTLRMRPDRILVGEVRGAEALDLLDAWNTGHEGGAATLHANNALSGLTRLKSLISRNSSAPAEIEPLIAEAVHIIIHISRTPEGRRIQEVVEVSGYVDGKYITRNL</sequence>
<evidence type="ECO:0000313" key="3">
    <source>
        <dbReference type="EMBL" id="ABS45613.1"/>
    </source>
</evidence>
<dbReference type="InterPro" id="IPR014149">
    <property type="entry name" value="Conjug-transfer_TrbB"/>
</dbReference>
<dbReference type="InterPro" id="IPR027417">
    <property type="entry name" value="P-loop_NTPase"/>
</dbReference>
<dbReference type="Pfam" id="PF00437">
    <property type="entry name" value="T2SSE"/>
    <property type="match status" value="1"/>
</dbReference>
<dbReference type="PANTHER" id="PTHR30486:SF6">
    <property type="entry name" value="TYPE IV PILUS RETRACTATION ATPASE PILT"/>
    <property type="match status" value="1"/>
</dbReference>
<evidence type="ECO:0000256" key="1">
    <source>
        <dbReference type="ARBA" id="ARBA00006611"/>
    </source>
</evidence>
<keyword evidence="3" id="KW-0614">Plasmid</keyword>
<dbReference type="InterPro" id="IPR001482">
    <property type="entry name" value="T2SS/T4SS_dom"/>
</dbReference>
<dbReference type="GO" id="GO:0005737">
    <property type="term" value="C:cytoplasm"/>
    <property type="evidence" value="ECO:0007669"/>
    <property type="project" value="InterPro"/>
</dbReference>
<protein>
    <submittedName>
        <fullName evidence="3">Conjugal transfer protein TrbB</fullName>
    </submittedName>
</protein>
<organism evidence="3 4">
    <name type="scientific">Yersinia pseudotuberculosis serotype O:1b (strain IP 31758)</name>
    <dbReference type="NCBI Taxonomy" id="349747"/>
    <lineage>
        <taxon>Bacteria</taxon>
        <taxon>Pseudomonadati</taxon>
        <taxon>Pseudomonadota</taxon>
        <taxon>Gammaproteobacteria</taxon>
        <taxon>Enterobacterales</taxon>
        <taxon>Yersiniaceae</taxon>
        <taxon>Yersinia</taxon>
    </lineage>
</organism>
<dbReference type="PANTHER" id="PTHR30486">
    <property type="entry name" value="TWITCHING MOTILITY PROTEIN PILT"/>
    <property type="match status" value="1"/>
</dbReference>
<dbReference type="GO" id="GO:0016887">
    <property type="term" value="F:ATP hydrolysis activity"/>
    <property type="evidence" value="ECO:0007669"/>
    <property type="project" value="InterPro"/>
</dbReference>